<evidence type="ECO:0000256" key="10">
    <source>
        <dbReference type="RuleBase" id="RU362123"/>
    </source>
</evidence>
<dbReference type="InterPro" id="IPR051045">
    <property type="entry name" value="TonB-dependent_transducer"/>
</dbReference>
<evidence type="ECO:0000259" key="12">
    <source>
        <dbReference type="PROSITE" id="PS52015"/>
    </source>
</evidence>
<evidence type="ECO:0000256" key="5">
    <source>
        <dbReference type="ARBA" id="ARBA00022519"/>
    </source>
</evidence>
<evidence type="ECO:0000256" key="9">
    <source>
        <dbReference type="ARBA" id="ARBA00023136"/>
    </source>
</evidence>
<evidence type="ECO:0000256" key="8">
    <source>
        <dbReference type="ARBA" id="ARBA00022989"/>
    </source>
</evidence>
<dbReference type="GO" id="GO:0030288">
    <property type="term" value="C:outer membrane-bounded periplasmic space"/>
    <property type="evidence" value="ECO:0007669"/>
    <property type="project" value="InterPro"/>
</dbReference>
<keyword evidence="3 10" id="KW-0813">Transport</keyword>
<keyword evidence="14" id="KW-1185">Reference proteome</keyword>
<dbReference type="PANTHER" id="PTHR33446:SF2">
    <property type="entry name" value="PROTEIN TONB"/>
    <property type="match status" value="1"/>
</dbReference>
<keyword evidence="4 10" id="KW-1003">Cell membrane</keyword>
<gene>
    <name evidence="13" type="ORF">G8D99_13075</name>
</gene>
<dbReference type="GO" id="GO:0015031">
    <property type="term" value="P:protein transport"/>
    <property type="evidence" value="ECO:0007669"/>
    <property type="project" value="UniProtKB-UniRule"/>
</dbReference>
<feature type="transmembrane region" description="Helical" evidence="10">
    <location>
        <begin position="20"/>
        <end position="37"/>
    </location>
</feature>
<keyword evidence="6 10" id="KW-0812">Transmembrane</keyword>
<dbReference type="EMBL" id="CP049916">
    <property type="protein sequence ID" value="QIO09851.1"/>
    <property type="molecule type" value="Genomic_DNA"/>
</dbReference>
<sequence length="277" mass="31280">MSQSPASSLQNPNPMRKKVLAALIAVAIGHVGVLFAISQMSGPELKKIEKDPIKVRFVQITEDAPPPPPPPPPPVKPQVMPKPEPKVVEPPPVVKPKIIAEKPKPQVEKPKPVVDDTQEKQKREQERLEQQRQQQERLDQQKREQEQREQQARDQQMREQQAREQQAREEAERRAQEARNKPRSLSAGQISWVRSPRPSYTNADLKGSDRTIVVEIDADASGHVTNVKVIRSSGLDALDQKIVRAVRGAKFRPYKENGVAYPFKAQQPFELKLNSNG</sequence>
<dbReference type="KEGG" id="alj:G8D99_13075"/>
<dbReference type="AlphaFoldDB" id="A0A6G8S6W9"/>
<dbReference type="GO" id="GO:0098797">
    <property type="term" value="C:plasma membrane protein complex"/>
    <property type="evidence" value="ECO:0007669"/>
    <property type="project" value="TreeGrafter"/>
</dbReference>
<dbReference type="InterPro" id="IPR037682">
    <property type="entry name" value="TonB_C"/>
</dbReference>
<feature type="compositionally biased region" description="Basic and acidic residues" evidence="11">
    <location>
        <begin position="98"/>
        <end position="180"/>
    </location>
</feature>
<keyword evidence="5 10" id="KW-0997">Cell inner membrane</keyword>
<reference evidence="13 14" key="1">
    <citation type="submission" date="2020-03" db="EMBL/GenBank/DDBJ databases">
        <authorList>
            <person name="Zhu W."/>
        </authorList>
    </citation>
    <scope>NUCLEOTIDE SEQUENCE [LARGE SCALE GENOMIC DNA]</scope>
    <source>
        <strain evidence="13 14">185</strain>
    </source>
</reference>
<dbReference type="GO" id="GO:0031992">
    <property type="term" value="F:energy transducer activity"/>
    <property type="evidence" value="ECO:0007669"/>
    <property type="project" value="InterPro"/>
</dbReference>
<evidence type="ECO:0000256" key="11">
    <source>
        <dbReference type="SAM" id="MobiDB-lite"/>
    </source>
</evidence>
<dbReference type="PRINTS" id="PR01374">
    <property type="entry name" value="TONBPROTEIN"/>
</dbReference>
<evidence type="ECO:0000313" key="14">
    <source>
        <dbReference type="Proteomes" id="UP000501939"/>
    </source>
</evidence>
<dbReference type="Gene3D" id="3.30.1150.10">
    <property type="match status" value="1"/>
</dbReference>
<dbReference type="PANTHER" id="PTHR33446">
    <property type="entry name" value="PROTEIN TONB-RELATED"/>
    <property type="match status" value="1"/>
</dbReference>
<evidence type="ECO:0000256" key="1">
    <source>
        <dbReference type="ARBA" id="ARBA00004383"/>
    </source>
</evidence>
<evidence type="ECO:0000256" key="4">
    <source>
        <dbReference type="ARBA" id="ARBA00022475"/>
    </source>
</evidence>
<keyword evidence="9 10" id="KW-0472">Membrane</keyword>
<dbReference type="SUPFAM" id="SSF74653">
    <property type="entry name" value="TolA/TonB C-terminal domain"/>
    <property type="match status" value="1"/>
</dbReference>
<proteinExistence type="inferred from homology"/>
<feature type="region of interest" description="Disordered" evidence="11">
    <location>
        <begin position="58"/>
        <end position="208"/>
    </location>
</feature>
<evidence type="ECO:0000256" key="6">
    <source>
        <dbReference type="ARBA" id="ARBA00022692"/>
    </source>
</evidence>
<evidence type="ECO:0000256" key="3">
    <source>
        <dbReference type="ARBA" id="ARBA00022448"/>
    </source>
</evidence>
<dbReference type="GO" id="GO:0015891">
    <property type="term" value="P:siderophore transport"/>
    <property type="evidence" value="ECO:0007669"/>
    <property type="project" value="InterPro"/>
</dbReference>
<dbReference type="Pfam" id="PF03544">
    <property type="entry name" value="TonB_C"/>
    <property type="match status" value="1"/>
</dbReference>
<dbReference type="RefSeq" id="WP_166326631.1">
    <property type="nucleotide sequence ID" value="NZ_CP049916.1"/>
</dbReference>
<dbReference type="PROSITE" id="PS52015">
    <property type="entry name" value="TONB_CTD"/>
    <property type="match status" value="1"/>
</dbReference>
<protein>
    <recommendedName>
        <fullName evidence="10">Protein TonB</fullName>
    </recommendedName>
</protein>
<name>A0A6G8S6W9_9GAMM</name>
<comment type="similarity">
    <text evidence="2 10">Belongs to the TonB family.</text>
</comment>
<feature type="domain" description="TonB C-terminal" evidence="12">
    <location>
        <begin position="184"/>
        <end position="277"/>
    </location>
</feature>
<dbReference type="Proteomes" id="UP000501939">
    <property type="component" value="Chromosome"/>
</dbReference>
<evidence type="ECO:0000256" key="2">
    <source>
        <dbReference type="ARBA" id="ARBA00006555"/>
    </source>
</evidence>
<keyword evidence="10" id="KW-0735">Signal-anchor</keyword>
<feature type="compositionally biased region" description="Pro residues" evidence="11">
    <location>
        <begin position="64"/>
        <end position="94"/>
    </location>
</feature>
<dbReference type="InterPro" id="IPR003538">
    <property type="entry name" value="TonB"/>
</dbReference>
<comment type="function">
    <text evidence="10">Interacts with outer membrane receptor proteins that carry out high-affinity binding and energy dependent uptake into the periplasmic space of specific substrates. It could act to transduce energy from the cytoplasmic membrane to specific energy-requiring processes in the outer membrane, resulting in the release into the periplasm of ligands bound by these outer membrane proteins.</text>
</comment>
<keyword evidence="7 10" id="KW-0653">Protein transport</keyword>
<accession>A0A6G8S6W9</accession>
<comment type="subcellular location">
    <subcellularLocation>
        <location evidence="1 10">Cell inner membrane</location>
        <topology evidence="1 10">Single-pass membrane protein</topology>
        <orientation evidence="1 10">Periplasmic side</orientation>
    </subcellularLocation>
</comment>
<dbReference type="InterPro" id="IPR006260">
    <property type="entry name" value="TonB/TolA_C"/>
</dbReference>
<evidence type="ECO:0000256" key="7">
    <source>
        <dbReference type="ARBA" id="ARBA00022927"/>
    </source>
</evidence>
<dbReference type="NCBIfam" id="TIGR01352">
    <property type="entry name" value="tonB_Cterm"/>
    <property type="match status" value="1"/>
</dbReference>
<keyword evidence="8 10" id="KW-1133">Transmembrane helix</keyword>
<organism evidence="13 14">
    <name type="scientific">Acinetobacter lanii</name>
    <dbReference type="NCBI Taxonomy" id="2715163"/>
    <lineage>
        <taxon>Bacteria</taxon>
        <taxon>Pseudomonadati</taxon>
        <taxon>Pseudomonadota</taxon>
        <taxon>Gammaproteobacteria</taxon>
        <taxon>Moraxellales</taxon>
        <taxon>Moraxellaceae</taxon>
        <taxon>Acinetobacter</taxon>
    </lineage>
</organism>
<evidence type="ECO:0000313" key="13">
    <source>
        <dbReference type="EMBL" id="QIO09851.1"/>
    </source>
</evidence>
<dbReference type="GO" id="GO:0055085">
    <property type="term" value="P:transmembrane transport"/>
    <property type="evidence" value="ECO:0007669"/>
    <property type="project" value="InterPro"/>
</dbReference>